<dbReference type="EMBL" id="JAAMPI010001498">
    <property type="protein sequence ID" value="KAF4624987.1"/>
    <property type="molecule type" value="Genomic_DNA"/>
</dbReference>
<dbReference type="Pfam" id="PF22942">
    <property type="entry name" value="DUF7025"/>
    <property type="match status" value="1"/>
</dbReference>
<feature type="region of interest" description="Disordered" evidence="1">
    <location>
        <begin position="673"/>
        <end position="694"/>
    </location>
</feature>
<dbReference type="GO" id="GO:0005524">
    <property type="term" value="F:ATP binding"/>
    <property type="evidence" value="ECO:0007669"/>
    <property type="project" value="InterPro"/>
</dbReference>
<evidence type="ECO:0000313" key="3">
    <source>
        <dbReference type="EMBL" id="KAF4624987.1"/>
    </source>
</evidence>
<accession>A0A8H4VWN7</accession>
<name>A0A8H4VWN7_9HELO</name>
<dbReference type="InterPro" id="IPR054289">
    <property type="entry name" value="DUF7025"/>
</dbReference>
<comment type="caution">
    <text evidence="3">The sequence shown here is derived from an EMBL/GenBank/DDBJ whole genome shotgun (WGS) entry which is preliminary data.</text>
</comment>
<evidence type="ECO:0000259" key="2">
    <source>
        <dbReference type="SMART" id="SM00382"/>
    </source>
</evidence>
<dbReference type="PANTHER" id="PTHR46411:SF2">
    <property type="entry name" value="AAA+ ATPASE DOMAIN-CONTAINING PROTEIN"/>
    <property type="match status" value="1"/>
</dbReference>
<dbReference type="SMART" id="SM00382">
    <property type="entry name" value="AAA"/>
    <property type="match status" value="1"/>
</dbReference>
<dbReference type="InterPro" id="IPR027417">
    <property type="entry name" value="P-loop_NTPase"/>
</dbReference>
<dbReference type="SUPFAM" id="SSF52540">
    <property type="entry name" value="P-loop containing nucleoside triphosphate hydrolases"/>
    <property type="match status" value="1"/>
</dbReference>
<keyword evidence="4" id="KW-1185">Reference proteome</keyword>
<dbReference type="PANTHER" id="PTHR46411">
    <property type="entry name" value="FAMILY ATPASE, PUTATIVE-RELATED"/>
    <property type="match status" value="1"/>
</dbReference>
<evidence type="ECO:0000256" key="1">
    <source>
        <dbReference type="SAM" id="MobiDB-lite"/>
    </source>
</evidence>
<evidence type="ECO:0000313" key="4">
    <source>
        <dbReference type="Proteomes" id="UP000566819"/>
    </source>
</evidence>
<dbReference type="OrthoDB" id="10042665at2759"/>
<proteinExistence type="predicted"/>
<dbReference type="GO" id="GO:0016887">
    <property type="term" value="F:ATP hydrolysis activity"/>
    <property type="evidence" value="ECO:0007669"/>
    <property type="project" value="InterPro"/>
</dbReference>
<feature type="domain" description="AAA+ ATPase" evidence="2">
    <location>
        <begin position="438"/>
        <end position="566"/>
    </location>
</feature>
<reference evidence="3 4" key="1">
    <citation type="submission" date="2020-03" db="EMBL/GenBank/DDBJ databases">
        <title>Draft Genome Sequence of Cudoniella acicularis.</title>
        <authorList>
            <person name="Buettner E."/>
            <person name="Kellner H."/>
        </authorList>
    </citation>
    <scope>NUCLEOTIDE SEQUENCE [LARGE SCALE GENOMIC DNA]</scope>
    <source>
        <strain evidence="3 4">DSM 108380</strain>
    </source>
</reference>
<dbReference type="InterPro" id="IPR003593">
    <property type="entry name" value="AAA+_ATPase"/>
</dbReference>
<dbReference type="CDD" id="cd19481">
    <property type="entry name" value="RecA-like_protease"/>
    <property type="match status" value="1"/>
</dbReference>
<dbReference type="InterPro" id="IPR003959">
    <property type="entry name" value="ATPase_AAA_core"/>
</dbReference>
<dbReference type="Gene3D" id="3.40.50.300">
    <property type="entry name" value="P-loop containing nucleotide triphosphate hydrolases"/>
    <property type="match status" value="1"/>
</dbReference>
<gene>
    <name evidence="3" type="ORF">G7Y89_g13185</name>
</gene>
<organism evidence="3 4">
    <name type="scientific">Cudoniella acicularis</name>
    <dbReference type="NCBI Taxonomy" id="354080"/>
    <lineage>
        <taxon>Eukaryota</taxon>
        <taxon>Fungi</taxon>
        <taxon>Dikarya</taxon>
        <taxon>Ascomycota</taxon>
        <taxon>Pezizomycotina</taxon>
        <taxon>Leotiomycetes</taxon>
        <taxon>Helotiales</taxon>
        <taxon>Tricladiaceae</taxon>
        <taxon>Cudoniella</taxon>
    </lineage>
</organism>
<dbReference type="AlphaFoldDB" id="A0A8H4VWN7"/>
<sequence>MRSFRRSTRTSTIAQTQKSKAAACSDAFAALDDDIHNNEGKKCEIHMYERRFNSRGEAILLQSGRRSDLGWIIESSIEAALVLTRYYSIRKELEITQLEIKSPYIRAALKDVVGSYPGVNITSNGPIFIIGDPMCLFHYREDLHIYASKVRDKKAKEHVTFLLQYMAKVLSREVISYDELMQNEDFPPGLEFQNLWMGFKPGALLYHKDGGIDSLCRLKDITKMKPYQLPEYWRLCTEMIANDGKDFKFTLKNLNISTYDGYRPFTQLEIFPLEYHQDHKEIRTTLLERGKKYITLLGIHHYMYDGLATLQGWFGRGGKQLMVRERIIIDSKAYIDDIGDTTLEFIPDSKVIRSDLDEHLTMSDEELLICKFQVHGFTLTTKRWGIFNISHLRPVEYHTDAFASLVLPDDLKKTLSSLVHSQEGSASQFDDFITGKGKGLIILLHGPPGVGKTFTAESIADYSRRPLYTLGKGDFGNSLASNPDESLSATLARASRWGSVVLLDEADVFMQERSASGMFRNEQVSVLLRILEYFEGIMILTTNRVQTIDAAFKSRIHLSLTYPPLDAKARSGLWETFILKSTKQQRPRWLDVKFLKKISKEDVNGREIKNIVRVAHALAVKDKRLVRPKDILQGLQYLKDFERDFSKAASKKRAVDGEEAALAKKIRLDNREAYNEEEHGKSKWAEQDVSHDDS</sequence>
<dbReference type="Proteomes" id="UP000566819">
    <property type="component" value="Unassembled WGS sequence"/>
</dbReference>
<dbReference type="Pfam" id="PF00004">
    <property type="entry name" value="AAA"/>
    <property type="match status" value="1"/>
</dbReference>
<protein>
    <recommendedName>
        <fullName evidence="2">AAA+ ATPase domain-containing protein</fullName>
    </recommendedName>
</protein>